<evidence type="ECO:0000313" key="2">
    <source>
        <dbReference type="Proteomes" id="UP001179842"/>
    </source>
</evidence>
<sequence>MNLYIYSDESGVLDNKGKYFVYSGFIFIGDQQLQQALIMYGSIEKSVKKQLSIPKNQELKGISFNAQNKYRIIKILKRFKDFHKFSIYIEQDKIRKKEIFKNQKNRRRFLDYLYKFIIKSAILDLTQKTKLNLKEVQQIFINVDNQSIKTSGWYDLKSSIVKEFTKGMYNYEYDIQWDAIFPNLNPNNIHLQYCNSKHHLLIRLSDLLANSVNFSLKNNKNIFEILKENFIVVDYTKKYPK</sequence>
<keyword evidence="2" id="KW-1185">Reference proteome</keyword>
<dbReference type="Pfam" id="PF12686">
    <property type="entry name" value="DUF3800"/>
    <property type="match status" value="1"/>
</dbReference>
<dbReference type="Proteomes" id="UP001179842">
    <property type="component" value="Chromosome"/>
</dbReference>
<dbReference type="InterPro" id="IPR024524">
    <property type="entry name" value="DUF3800"/>
</dbReference>
<name>A0ABY8LTS5_9BACT</name>
<dbReference type="EMBL" id="CP122979">
    <property type="protein sequence ID" value="WGI36637.1"/>
    <property type="molecule type" value="Genomic_DNA"/>
</dbReference>
<dbReference type="RefSeq" id="WP_280101938.1">
    <property type="nucleotide sequence ID" value="NZ_CP122979.1"/>
</dbReference>
<reference evidence="1" key="1">
    <citation type="submission" date="2023-04" db="EMBL/GenBank/DDBJ databases">
        <title>Completed genome of Mycoplasma lagogenitalium type strain 12MS.</title>
        <authorList>
            <person name="Spergser J."/>
        </authorList>
    </citation>
    <scope>NUCLEOTIDE SEQUENCE</scope>
    <source>
        <strain evidence="1">12MS</strain>
    </source>
</reference>
<proteinExistence type="predicted"/>
<organism evidence="1 2">
    <name type="scientific">Mesomycoplasma lagogenitalium</name>
    <dbReference type="NCBI Taxonomy" id="171286"/>
    <lineage>
        <taxon>Bacteria</taxon>
        <taxon>Bacillati</taxon>
        <taxon>Mycoplasmatota</taxon>
        <taxon>Mycoplasmoidales</taxon>
        <taxon>Metamycoplasmataceae</taxon>
        <taxon>Mesomycoplasma</taxon>
    </lineage>
</organism>
<gene>
    <name evidence="1" type="ORF">QEG99_04200</name>
</gene>
<protein>
    <submittedName>
        <fullName evidence="1">DUF3800 domain-containing protein</fullName>
    </submittedName>
</protein>
<accession>A0ABY8LTS5</accession>
<evidence type="ECO:0000313" key="1">
    <source>
        <dbReference type="EMBL" id="WGI36637.1"/>
    </source>
</evidence>